<dbReference type="Gene3D" id="2.40.30.60">
    <property type="entry name" value="RimM"/>
    <property type="match status" value="1"/>
</dbReference>
<evidence type="ECO:0000313" key="8">
    <source>
        <dbReference type="EMBL" id="RUQ85252.1"/>
    </source>
</evidence>
<organism evidence="8 9">
    <name type="scientific">Legionella septentrionalis</name>
    <dbReference type="NCBI Taxonomy" id="2498109"/>
    <lineage>
        <taxon>Bacteria</taxon>
        <taxon>Pseudomonadati</taxon>
        <taxon>Pseudomonadota</taxon>
        <taxon>Gammaproteobacteria</taxon>
        <taxon>Legionellales</taxon>
        <taxon>Legionellaceae</taxon>
        <taxon>Legionella</taxon>
    </lineage>
</organism>
<dbReference type="AlphaFoldDB" id="A0A433JJ15"/>
<keyword evidence="2 5" id="KW-0690">Ribosome biogenesis</keyword>
<dbReference type="InterPro" id="IPR009000">
    <property type="entry name" value="Transl_B-barrel_sf"/>
</dbReference>
<dbReference type="GO" id="GO:0005737">
    <property type="term" value="C:cytoplasm"/>
    <property type="evidence" value="ECO:0007669"/>
    <property type="project" value="UniProtKB-SubCell"/>
</dbReference>
<dbReference type="Proteomes" id="UP000288012">
    <property type="component" value="Unassembled WGS sequence"/>
</dbReference>
<dbReference type="NCBIfam" id="TIGR02273">
    <property type="entry name" value="16S_RimM"/>
    <property type="match status" value="1"/>
</dbReference>
<protein>
    <recommendedName>
        <fullName evidence="5">Ribosome maturation factor RimM</fullName>
    </recommendedName>
</protein>
<comment type="caution">
    <text evidence="8">The sequence shown here is derived from an EMBL/GenBank/DDBJ whole genome shotgun (WGS) entry which is preliminary data.</text>
</comment>
<feature type="domain" description="RimM N-terminal" evidence="6">
    <location>
        <begin position="10"/>
        <end position="91"/>
    </location>
</feature>
<dbReference type="InterPro" id="IPR011033">
    <property type="entry name" value="PRC_barrel-like_sf"/>
</dbReference>
<evidence type="ECO:0000256" key="1">
    <source>
        <dbReference type="ARBA" id="ARBA00022490"/>
    </source>
</evidence>
<gene>
    <name evidence="5 8" type="primary">rimM</name>
    <name evidence="8" type="ORF">EKM59_06875</name>
</gene>
<evidence type="ECO:0000313" key="9">
    <source>
        <dbReference type="Proteomes" id="UP000288012"/>
    </source>
</evidence>
<dbReference type="PANTHER" id="PTHR33692:SF1">
    <property type="entry name" value="RIBOSOME MATURATION FACTOR RIMM"/>
    <property type="match status" value="1"/>
</dbReference>
<comment type="subcellular location">
    <subcellularLocation>
        <location evidence="5">Cytoplasm</location>
    </subcellularLocation>
</comment>
<evidence type="ECO:0000259" key="6">
    <source>
        <dbReference type="Pfam" id="PF01782"/>
    </source>
</evidence>
<dbReference type="PANTHER" id="PTHR33692">
    <property type="entry name" value="RIBOSOME MATURATION FACTOR RIMM"/>
    <property type="match status" value="1"/>
</dbReference>
<evidence type="ECO:0000256" key="4">
    <source>
        <dbReference type="ARBA" id="ARBA00023186"/>
    </source>
</evidence>
<dbReference type="GO" id="GO:0006364">
    <property type="term" value="P:rRNA processing"/>
    <property type="evidence" value="ECO:0007669"/>
    <property type="project" value="UniProtKB-UniRule"/>
</dbReference>
<dbReference type="InterPro" id="IPR011961">
    <property type="entry name" value="RimM"/>
</dbReference>
<feature type="domain" description="Ribosome maturation factor RimM PRC barrel" evidence="7">
    <location>
        <begin position="102"/>
        <end position="167"/>
    </location>
</feature>
<dbReference type="Pfam" id="PF24986">
    <property type="entry name" value="PRC_RimM"/>
    <property type="match status" value="1"/>
</dbReference>
<name>A0A433JJ15_9GAMM</name>
<dbReference type="InterPro" id="IPR036976">
    <property type="entry name" value="RimM_N_sf"/>
</dbReference>
<dbReference type="Pfam" id="PF01782">
    <property type="entry name" value="RimM"/>
    <property type="match status" value="1"/>
</dbReference>
<keyword evidence="9" id="KW-1185">Reference proteome</keyword>
<keyword evidence="1 5" id="KW-0963">Cytoplasm</keyword>
<dbReference type="RefSeq" id="WP_126954237.1">
    <property type="nucleotide sequence ID" value="NZ_RZGR01000018.1"/>
</dbReference>
<dbReference type="InterPro" id="IPR056792">
    <property type="entry name" value="PRC_RimM"/>
</dbReference>
<evidence type="ECO:0000256" key="3">
    <source>
        <dbReference type="ARBA" id="ARBA00022552"/>
    </source>
</evidence>
<comment type="domain">
    <text evidence="5">The PRC barrel domain binds ribosomal protein uS19.</text>
</comment>
<dbReference type="GO" id="GO:0042274">
    <property type="term" value="P:ribosomal small subunit biogenesis"/>
    <property type="evidence" value="ECO:0007669"/>
    <property type="project" value="UniProtKB-UniRule"/>
</dbReference>
<keyword evidence="4 5" id="KW-0143">Chaperone</keyword>
<comment type="similarity">
    <text evidence="5">Belongs to the RimM family.</text>
</comment>
<dbReference type="OrthoDB" id="9783509at2"/>
<accession>A0A433JJ15</accession>
<keyword evidence="3 5" id="KW-0698">rRNA processing</keyword>
<evidence type="ECO:0000256" key="5">
    <source>
        <dbReference type="HAMAP-Rule" id="MF_00014"/>
    </source>
</evidence>
<comment type="subunit">
    <text evidence="5">Binds ribosomal protein uS19.</text>
</comment>
<dbReference type="SUPFAM" id="SSF50346">
    <property type="entry name" value="PRC-barrel domain"/>
    <property type="match status" value="1"/>
</dbReference>
<dbReference type="Gene3D" id="2.30.30.240">
    <property type="entry name" value="PRC-barrel domain"/>
    <property type="match status" value="1"/>
</dbReference>
<dbReference type="GO" id="GO:0043022">
    <property type="term" value="F:ribosome binding"/>
    <property type="evidence" value="ECO:0007669"/>
    <property type="project" value="InterPro"/>
</dbReference>
<dbReference type="GO" id="GO:0005840">
    <property type="term" value="C:ribosome"/>
    <property type="evidence" value="ECO:0007669"/>
    <property type="project" value="InterPro"/>
</dbReference>
<evidence type="ECO:0000259" key="7">
    <source>
        <dbReference type="Pfam" id="PF24986"/>
    </source>
</evidence>
<dbReference type="HAMAP" id="MF_00014">
    <property type="entry name" value="Ribosome_mat_RimM"/>
    <property type="match status" value="1"/>
</dbReference>
<sequence>MVNDADWVIIGRFGRPHGVKGLVRVNSFTEPRDNIISYMPWYASIHHQWQMLKLQKVETTHNGVLAKIEGYEDREQVAQLTNAEIAVKRAQLPELKPGEYYWHQLMGMQVTNQAGASLGKVTDILPTGANDVLVVVGEKKYLIPYVLDVFVLSVDVGQQTITVDWDVDF</sequence>
<proteinExistence type="inferred from homology"/>
<comment type="function">
    <text evidence="5">An accessory protein needed during the final step in the assembly of 30S ribosomal subunit, possibly for assembly of the head region. Essential for efficient processing of 16S rRNA. May be needed both before and after RbfA during the maturation of 16S rRNA. It has affinity for free ribosomal 30S subunits but not for 70S ribosomes.</text>
</comment>
<reference evidence="8 9" key="1">
    <citation type="submission" date="2018-12" db="EMBL/GenBank/DDBJ databases">
        <title>Legionella sp,whole genome shotgun sequence.</title>
        <authorList>
            <person name="Wu H."/>
        </authorList>
    </citation>
    <scope>NUCLEOTIDE SEQUENCE [LARGE SCALE GENOMIC DNA]</scope>
    <source>
        <strain evidence="9">km714</strain>
    </source>
</reference>
<dbReference type="InterPro" id="IPR002676">
    <property type="entry name" value="RimM_N"/>
</dbReference>
<dbReference type="EMBL" id="RZGR01000018">
    <property type="protein sequence ID" value="RUQ85252.1"/>
    <property type="molecule type" value="Genomic_DNA"/>
</dbReference>
<dbReference type="SUPFAM" id="SSF50447">
    <property type="entry name" value="Translation proteins"/>
    <property type="match status" value="1"/>
</dbReference>
<evidence type="ECO:0000256" key="2">
    <source>
        <dbReference type="ARBA" id="ARBA00022517"/>
    </source>
</evidence>